<dbReference type="Gene3D" id="3.30.2420.10">
    <property type="entry name" value="TonB"/>
    <property type="match status" value="1"/>
</dbReference>
<evidence type="ECO:0000256" key="1">
    <source>
        <dbReference type="SAM" id="SignalP"/>
    </source>
</evidence>
<feature type="signal peptide" evidence="1">
    <location>
        <begin position="1"/>
        <end position="19"/>
    </location>
</feature>
<dbReference type="OrthoDB" id="6266234at2"/>
<reference evidence="3 4" key="1">
    <citation type="journal article" date="2015" name="BMC Genomics">
        <title>Genome mining reveals unlocked bioactive potential of marine Gram-negative bacteria.</title>
        <authorList>
            <person name="Machado H."/>
            <person name="Sonnenschein E.C."/>
            <person name="Melchiorsen J."/>
            <person name="Gram L."/>
        </authorList>
    </citation>
    <scope>NUCLEOTIDE SEQUENCE [LARGE SCALE GENOMIC DNA]</scope>
    <source>
        <strain evidence="3 4">S3137</strain>
    </source>
</reference>
<dbReference type="EMBL" id="JXXZ01000008">
    <property type="protein sequence ID" value="KJY99311.1"/>
    <property type="molecule type" value="Genomic_DNA"/>
</dbReference>
<sequence>MLKTIPLVLALAASASVEAKEVIHADVKVHYLVSQDGEQLWQPLDTINTPRYPIELARDGIAGCAVVGFDISPEGKPKNIEVIARQPQRHARELRKATREYIRNWQLPSRESSEDLPMALRFDYCIGGKNDEQAQALCAKAVTKPCA</sequence>
<gene>
    <name evidence="3" type="ORF">TW72_10600</name>
</gene>
<protein>
    <recommendedName>
        <fullName evidence="2">TonB C-terminal domain-containing protein</fullName>
    </recommendedName>
</protein>
<dbReference type="AlphaFoldDB" id="A0A0F4PQM7"/>
<comment type="caution">
    <text evidence="3">The sequence shown here is derived from an EMBL/GenBank/DDBJ whole genome shotgun (WGS) entry which is preliminary data.</text>
</comment>
<accession>A0A0F4PQM7</accession>
<organism evidence="3 4">
    <name type="scientific">Pseudoalteromonas ruthenica</name>
    <dbReference type="NCBI Taxonomy" id="151081"/>
    <lineage>
        <taxon>Bacteria</taxon>
        <taxon>Pseudomonadati</taxon>
        <taxon>Pseudomonadota</taxon>
        <taxon>Gammaproteobacteria</taxon>
        <taxon>Alteromonadales</taxon>
        <taxon>Pseudoalteromonadaceae</taxon>
        <taxon>Pseudoalteromonas</taxon>
    </lineage>
</organism>
<dbReference type="Proteomes" id="UP000033664">
    <property type="component" value="Unassembled WGS sequence"/>
</dbReference>
<evidence type="ECO:0000313" key="4">
    <source>
        <dbReference type="Proteomes" id="UP000033664"/>
    </source>
</evidence>
<dbReference type="Pfam" id="PF03544">
    <property type="entry name" value="TonB_C"/>
    <property type="match status" value="1"/>
</dbReference>
<keyword evidence="4" id="KW-1185">Reference proteome</keyword>
<dbReference type="InterPro" id="IPR037682">
    <property type="entry name" value="TonB_C"/>
</dbReference>
<keyword evidence="1" id="KW-0732">Signal</keyword>
<evidence type="ECO:0000259" key="2">
    <source>
        <dbReference type="Pfam" id="PF03544"/>
    </source>
</evidence>
<dbReference type="GO" id="GO:0055085">
    <property type="term" value="P:transmembrane transport"/>
    <property type="evidence" value="ECO:0007669"/>
    <property type="project" value="InterPro"/>
</dbReference>
<feature type="chain" id="PRO_5002474347" description="TonB C-terminal domain-containing protein" evidence="1">
    <location>
        <begin position="20"/>
        <end position="147"/>
    </location>
</feature>
<feature type="domain" description="TonB C-terminal" evidence="2">
    <location>
        <begin position="50"/>
        <end position="110"/>
    </location>
</feature>
<dbReference type="RefSeq" id="WP_045979427.1">
    <property type="nucleotide sequence ID" value="NZ_JXXY01000007.1"/>
</dbReference>
<dbReference type="GeneID" id="58228941"/>
<dbReference type="SUPFAM" id="SSF74653">
    <property type="entry name" value="TolA/TonB C-terminal domain"/>
    <property type="match status" value="1"/>
</dbReference>
<dbReference type="eggNOG" id="COG0810">
    <property type="taxonomic scope" value="Bacteria"/>
</dbReference>
<name>A0A0F4PQM7_9GAMM</name>
<dbReference type="PATRIC" id="fig|151081.8.peg.1960"/>
<evidence type="ECO:0000313" key="3">
    <source>
        <dbReference type="EMBL" id="KJY99311.1"/>
    </source>
</evidence>
<proteinExistence type="predicted"/>